<protein>
    <submittedName>
        <fullName evidence="2">Membrane protein</fullName>
    </submittedName>
</protein>
<comment type="caution">
    <text evidence="2">The sequence shown here is derived from an EMBL/GenBank/DDBJ whole genome shotgun (WGS) entry which is preliminary data.</text>
</comment>
<dbReference type="Proteomes" id="UP000054537">
    <property type="component" value="Unassembled WGS sequence"/>
</dbReference>
<feature type="transmembrane region" description="Helical" evidence="1">
    <location>
        <begin position="65"/>
        <end position="92"/>
    </location>
</feature>
<proteinExistence type="predicted"/>
<keyword evidence="1" id="KW-0472">Membrane</keyword>
<accession>A0A0A6X096</accession>
<dbReference type="OrthoDB" id="5244321at2"/>
<sequence>MTTFTVWKFDEPERAERYAHILKDAAAEGLVHIVDYAVVTWPKGAARPETHHEHSSTWRVTGWGAFWGIVIGGLFLVPVIGGAVGAGIGALVKATEGTGIDREQLETIRLEVTEGTSALFLVTDHGNLDRLGERFHGMHQKLIATNLTDEEKGMLMETFGDHTVA</sequence>
<keyword evidence="3" id="KW-1185">Reference proteome</keyword>
<dbReference type="EMBL" id="JRTT01000131">
    <property type="protein sequence ID" value="KHD73432.1"/>
    <property type="molecule type" value="Genomic_DNA"/>
</dbReference>
<reference evidence="2 3" key="1">
    <citation type="submission" date="2014-10" db="EMBL/GenBank/DDBJ databases">
        <title>Draft genome sequence of Actinoplanes utahensis NRRL 12052.</title>
        <authorList>
            <person name="Velasco-Bucheli B."/>
            <person name="del Cerro C."/>
            <person name="Hormigo D."/>
            <person name="Garcia J.L."/>
            <person name="Acebal C."/>
            <person name="Arroyo M."/>
            <person name="de la Mata I."/>
        </authorList>
    </citation>
    <scope>NUCLEOTIDE SEQUENCE [LARGE SCALE GENOMIC DNA]</scope>
    <source>
        <strain evidence="2 3">NRRL 12052</strain>
    </source>
</reference>
<keyword evidence="1" id="KW-1133">Transmembrane helix</keyword>
<organism evidence="2 3">
    <name type="scientific">Actinoplanes utahensis</name>
    <dbReference type="NCBI Taxonomy" id="1869"/>
    <lineage>
        <taxon>Bacteria</taxon>
        <taxon>Bacillati</taxon>
        <taxon>Actinomycetota</taxon>
        <taxon>Actinomycetes</taxon>
        <taxon>Micromonosporales</taxon>
        <taxon>Micromonosporaceae</taxon>
        <taxon>Actinoplanes</taxon>
    </lineage>
</organism>
<evidence type="ECO:0000256" key="1">
    <source>
        <dbReference type="SAM" id="Phobius"/>
    </source>
</evidence>
<gene>
    <name evidence="2" type="ORF">MB27_35080</name>
</gene>
<dbReference type="AlphaFoldDB" id="A0A0A6X096"/>
<dbReference type="eggNOG" id="COG4803">
    <property type="taxonomic scope" value="Bacteria"/>
</dbReference>
<evidence type="ECO:0000313" key="2">
    <source>
        <dbReference type="EMBL" id="KHD73432.1"/>
    </source>
</evidence>
<keyword evidence="1" id="KW-0812">Transmembrane</keyword>
<evidence type="ECO:0000313" key="3">
    <source>
        <dbReference type="Proteomes" id="UP000054537"/>
    </source>
</evidence>
<name>A0A0A6X096_ACTUT</name>
<dbReference type="Pfam" id="PF06897">
    <property type="entry name" value="DUF1269"/>
    <property type="match status" value="1"/>
</dbReference>
<dbReference type="STRING" id="1869.MB27_35080"/>
<dbReference type="RefSeq" id="WP_043532050.1">
    <property type="nucleotide sequence ID" value="NZ_BAABKU010000007.1"/>
</dbReference>
<dbReference type="InterPro" id="IPR009200">
    <property type="entry name" value="DUF1269_membrane"/>
</dbReference>